<name>A0A3S1BDK1_9CYAN</name>
<feature type="transmembrane region" description="Helical" evidence="1">
    <location>
        <begin position="41"/>
        <end position="69"/>
    </location>
</feature>
<keyword evidence="1" id="KW-1133">Transmembrane helix</keyword>
<sequence length="157" mass="17551">MPNLFIHNNPKYIVPNNKTNIETIILSQVNTQPTQPSSSDILSIFSLIIPIFVIGIFATVFGLFGFAIYKGISTAAYNKKQPIINREAKVVSKRQHVSGGAGDTSTSTHYYITFEFTDGSREEFALNSREYGLIAEGDTGTLHSQGTWYKEFKRHIN</sequence>
<reference evidence="2" key="1">
    <citation type="submission" date="2018-12" db="EMBL/GenBank/DDBJ databases">
        <authorList>
            <person name="Will S."/>
            <person name="Neumann-Schaal M."/>
            <person name="Henke P."/>
        </authorList>
    </citation>
    <scope>NUCLEOTIDE SEQUENCE</scope>
    <source>
        <strain evidence="2">PCC 7102</strain>
    </source>
</reference>
<gene>
    <name evidence="2" type="ORF">DSM106972_003600</name>
</gene>
<reference evidence="2" key="2">
    <citation type="journal article" date="2019" name="Genome Biol. Evol.">
        <title>Day and night: Metabolic profiles and evolutionary relationships of six axenic non-marine cyanobacteria.</title>
        <authorList>
            <person name="Will S.E."/>
            <person name="Henke P."/>
            <person name="Boedeker C."/>
            <person name="Huang S."/>
            <person name="Brinkmann H."/>
            <person name="Rohde M."/>
            <person name="Jarek M."/>
            <person name="Friedl T."/>
            <person name="Seufert S."/>
            <person name="Schumacher M."/>
            <person name="Overmann J."/>
            <person name="Neumann-Schaal M."/>
            <person name="Petersen J."/>
        </authorList>
    </citation>
    <scope>NUCLEOTIDE SEQUENCE [LARGE SCALE GENOMIC DNA]</scope>
    <source>
        <strain evidence="2">PCC 7102</strain>
    </source>
</reference>
<accession>A0A3S1BDK1</accession>
<dbReference type="RefSeq" id="WP_127078269.1">
    <property type="nucleotide sequence ID" value="NZ_RSCL01000001.1"/>
</dbReference>
<keyword evidence="1" id="KW-0472">Membrane</keyword>
<evidence type="ECO:0000256" key="1">
    <source>
        <dbReference type="SAM" id="Phobius"/>
    </source>
</evidence>
<proteinExistence type="predicted"/>
<dbReference type="InterPro" id="IPR019635">
    <property type="entry name" value="DUF2500"/>
</dbReference>
<keyword evidence="1" id="KW-0812">Transmembrane</keyword>
<evidence type="ECO:0000313" key="2">
    <source>
        <dbReference type="EMBL" id="RUT09865.1"/>
    </source>
</evidence>
<comment type="caution">
    <text evidence="2">The sequence shown here is derived from an EMBL/GenBank/DDBJ whole genome shotgun (WGS) entry which is preliminary data.</text>
</comment>
<evidence type="ECO:0008006" key="4">
    <source>
        <dbReference type="Google" id="ProtNLM"/>
    </source>
</evidence>
<keyword evidence="3" id="KW-1185">Reference proteome</keyword>
<dbReference type="OrthoDB" id="282886at2"/>
<protein>
    <recommendedName>
        <fullName evidence="4">DUF2500 domain-containing protein</fullName>
    </recommendedName>
</protein>
<dbReference type="EMBL" id="RSCL01000001">
    <property type="protein sequence ID" value="RUT09865.1"/>
    <property type="molecule type" value="Genomic_DNA"/>
</dbReference>
<organism evidence="2 3">
    <name type="scientific">Dulcicalothrix desertica PCC 7102</name>
    <dbReference type="NCBI Taxonomy" id="232991"/>
    <lineage>
        <taxon>Bacteria</taxon>
        <taxon>Bacillati</taxon>
        <taxon>Cyanobacteriota</taxon>
        <taxon>Cyanophyceae</taxon>
        <taxon>Nostocales</taxon>
        <taxon>Calotrichaceae</taxon>
        <taxon>Dulcicalothrix</taxon>
    </lineage>
</organism>
<dbReference type="AlphaFoldDB" id="A0A3S1BDK1"/>
<dbReference type="Pfam" id="PF10694">
    <property type="entry name" value="DUF2500"/>
    <property type="match status" value="1"/>
</dbReference>
<dbReference type="Gene3D" id="2.40.50.660">
    <property type="match status" value="1"/>
</dbReference>
<evidence type="ECO:0000313" key="3">
    <source>
        <dbReference type="Proteomes" id="UP000271624"/>
    </source>
</evidence>
<dbReference type="Proteomes" id="UP000271624">
    <property type="component" value="Unassembled WGS sequence"/>
</dbReference>